<keyword evidence="2" id="KW-1185">Reference proteome</keyword>
<feature type="region of interest" description="Disordered" evidence="1">
    <location>
        <begin position="122"/>
        <end position="214"/>
    </location>
</feature>
<accession>A0A6P8Q3V6</accession>
<proteinExistence type="predicted"/>
<gene>
    <name evidence="3" type="primary">LOC117351126</name>
</gene>
<evidence type="ECO:0000313" key="3">
    <source>
        <dbReference type="RefSeq" id="XP_033781851.1"/>
    </source>
</evidence>
<protein>
    <submittedName>
        <fullName evidence="3">Uncharacterized protein LOC117351126 isoform X1</fullName>
    </submittedName>
</protein>
<dbReference type="GeneID" id="117351126"/>
<dbReference type="Proteomes" id="UP000515159">
    <property type="component" value="Chromosome 17"/>
</dbReference>
<evidence type="ECO:0000313" key="2">
    <source>
        <dbReference type="Proteomes" id="UP000515159"/>
    </source>
</evidence>
<dbReference type="InParanoid" id="A0A6P8Q3V6"/>
<reference evidence="3" key="1">
    <citation type="submission" date="2025-08" db="UniProtKB">
        <authorList>
            <consortium name="RefSeq"/>
        </authorList>
    </citation>
    <scope>IDENTIFICATION</scope>
</reference>
<dbReference type="RefSeq" id="XP_033781851.1">
    <property type="nucleotide sequence ID" value="XM_033925960.1"/>
</dbReference>
<name>A0A6P8Q3V6_GEOSA</name>
<feature type="region of interest" description="Disordered" evidence="1">
    <location>
        <begin position="53"/>
        <end position="72"/>
    </location>
</feature>
<evidence type="ECO:0000256" key="1">
    <source>
        <dbReference type="SAM" id="MobiDB-lite"/>
    </source>
</evidence>
<dbReference type="AlphaFoldDB" id="A0A6P8Q3V6"/>
<organism evidence="2 3">
    <name type="scientific">Geotrypetes seraphini</name>
    <name type="common">Gaboon caecilian</name>
    <name type="synonym">Caecilia seraphini</name>
    <dbReference type="NCBI Taxonomy" id="260995"/>
    <lineage>
        <taxon>Eukaryota</taxon>
        <taxon>Metazoa</taxon>
        <taxon>Chordata</taxon>
        <taxon>Craniata</taxon>
        <taxon>Vertebrata</taxon>
        <taxon>Euteleostomi</taxon>
        <taxon>Amphibia</taxon>
        <taxon>Gymnophiona</taxon>
        <taxon>Geotrypetes</taxon>
    </lineage>
</organism>
<feature type="compositionally biased region" description="Low complexity" evidence="1">
    <location>
        <begin position="128"/>
        <end position="139"/>
    </location>
</feature>
<dbReference type="KEGG" id="gsh:117351126"/>
<sequence length="241" mass="26481">MRWTGISNTHPSLNTSAKENIKATKNHALMQTLAKHACWHLDNGPFFEEERRKETPDLPEFADGSTKNGILHSSIMPGRQVGGRQIKRYNRFLRNLEGRRLPRFQLSSSFSTCLVNLRSSHPIKPKSRSSFVHKSSSHLNSRENLDSAGDPSAGVSRPSLSPEQRLVPPQTGSDLLQGTAGVSMPREGSLDLSLGGTPPLDSNENGVDESDQRFPCNIEEVRSASGGNSINFGILKKPNKN</sequence>